<reference evidence="1" key="1">
    <citation type="journal article" date="2007" name="ISME J.">
        <title>Genomic plasticity in prokaryotes: the case of the square haloarchaeon.</title>
        <authorList>
            <person name="Cuadros-Orellana S."/>
            <person name="Martin-Cuadrado A.B."/>
            <person name="Legault B."/>
            <person name="D'Auria G."/>
            <person name="Zhaxybayeva O."/>
            <person name="Papke R.T."/>
            <person name="Rodriguez-Valera F."/>
        </authorList>
    </citation>
    <scope>NUCLEOTIDE SEQUENCE</scope>
</reference>
<evidence type="ECO:0000313" key="1">
    <source>
        <dbReference type="EMBL" id="ABQ76031.1"/>
    </source>
</evidence>
<organism evidence="1">
    <name type="scientific">uncultured haloarchaeon</name>
    <dbReference type="NCBI Taxonomy" id="160804"/>
    <lineage>
        <taxon>Archaea</taxon>
        <taxon>Methanobacteriati</taxon>
        <taxon>Methanobacteriota</taxon>
        <taxon>Stenosarchaea group</taxon>
        <taxon>Halobacteria</taxon>
        <taxon>Halobacteriales</taxon>
        <taxon>Halobacteriaceae</taxon>
        <taxon>environmental samples</taxon>
    </lineage>
</organism>
<proteinExistence type="predicted"/>
<dbReference type="AlphaFoldDB" id="A5YSS4"/>
<sequence>MPATFYYEKNDIYPELGEGSDAPFESNTRLLIFAASVGYSRGRDVDDPDENGEIRWNYISQNQKLSVIVAALAYADHNDAEVILKPEEQIETLRRYGAGGARVIKEEIVDEPGSNLDNLIAFIKNTQDEDKLTKQVGILEDIEEEISSLRAAQD</sequence>
<name>A5YSS4_9EURY</name>
<protein>
    <submittedName>
        <fullName evidence="1">Uncharacterized protein</fullName>
    </submittedName>
</protein>
<accession>A5YSS4</accession>
<dbReference type="EMBL" id="EF583997">
    <property type="protein sequence ID" value="ABQ76031.1"/>
    <property type="molecule type" value="Genomic_DNA"/>
</dbReference>